<evidence type="ECO:0000256" key="1">
    <source>
        <dbReference type="SAM" id="Phobius"/>
    </source>
</evidence>
<evidence type="ECO:0000313" key="3">
    <source>
        <dbReference type="Proteomes" id="UP000238413"/>
    </source>
</evidence>
<keyword evidence="1" id="KW-1133">Transmembrane helix</keyword>
<keyword evidence="3" id="KW-1185">Reference proteome</keyword>
<reference evidence="2 3" key="1">
    <citation type="submission" date="2018-02" db="EMBL/GenBank/DDBJ databases">
        <title>Complete genome sequence of Streptomyces dengpaensis, the producer of angucyclines.</title>
        <authorList>
            <person name="Yumei L."/>
        </authorList>
    </citation>
    <scope>NUCLEOTIDE SEQUENCE [LARGE SCALE GENOMIC DNA]</scope>
    <source>
        <strain evidence="2 3">XZHG99</strain>
    </source>
</reference>
<protein>
    <submittedName>
        <fullName evidence="2">Uncharacterized protein</fullName>
    </submittedName>
</protein>
<name>A0ABM6SUZ3_9ACTN</name>
<keyword evidence="1" id="KW-0812">Transmembrane</keyword>
<proteinExistence type="predicted"/>
<feature type="transmembrane region" description="Helical" evidence="1">
    <location>
        <begin position="121"/>
        <end position="141"/>
    </location>
</feature>
<organism evidence="2 3">
    <name type="scientific">Streptomyces dengpaensis</name>
    <dbReference type="NCBI Taxonomy" id="2049881"/>
    <lineage>
        <taxon>Bacteria</taxon>
        <taxon>Bacillati</taxon>
        <taxon>Actinomycetota</taxon>
        <taxon>Actinomycetes</taxon>
        <taxon>Kitasatosporales</taxon>
        <taxon>Streptomycetaceae</taxon>
        <taxon>Streptomyces</taxon>
    </lineage>
</organism>
<evidence type="ECO:0000313" key="2">
    <source>
        <dbReference type="EMBL" id="AVH58462.1"/>
    </source>
</evidence>
<feature type="transmembrane region" description="Helical" evidence="1">
    <location>
        <begin position="40"/>
        <end position="63"/>
    </location>
</feature>
<accession>A0ABM6SUZ3</accession>
<dbReference type="EMBL" id="CP026652">
    <property type="protein sequence ID" value="AVH58462.1"/>
    <property type="molecule type" value="Genomic_DNA"/>
</dbReference>
<keyword evidence="1" id="KW-0472">Membrane</keyword>
<gene>
    <name evidence="2" type="ORF">C4B68_24820</name>
</gene>
<sequence>MTCLIVVGIVLGLVVVPVWGKQAWGPEVWRWAGGSCPGGAYGFAVVAGLAVPLLFVIFALCLFQVVEPWKPRLRRFVWGVGAVVCVVTLEVLFGAIMESLPFGGGRHGGPGGTDTSRQYPALWAIGFAASLVGIPLAVLLVRVYDRLFPPRAAAS</sequence>
<dbReference type="Proteomes" id="UP000238413">
    <property type="component" value="Chromosome"/>
</dbReference>
<feature type="transmembrane region" description="Helical" evidence="1">
    <location>
        <begin position="75"/>
        <end position="97"/>
    </location>
</feature>